<gene>
    <name evidence="2" type="ORF">SGQ18_15595</name>
    <name evidence="3" type="ORF">SGQ44_15350</name>
</gene>
<dbReference type="EMBL" id="JAWXVH010000010">
    <property type="protein sequence ID" value="MDX6187139.1"/>
    <property type="molecule type" value="Genomic_DNA"/>
</dbReference>
<organism evidence="3 4">
    <name type="scientific">Flavobacterium flavipigmentatum</name>
    <dbReference type="NCBI Taxonomy" id="2893884"/>
    <lineage>
        <taxon>Bacteria</taxon>
        <taxon>Pseudomonadati</taxon>
        <taxon>Bacteroidota</taxon>
        <taxon>Flavobacteriia</taxon>
        <taxon>Flavobacteriales</taxon>
        <taxon>Flavobacteriaceae</taxon>
        <taxon>Flavobacterium</taxon>
    </lineage>
</organism>
<accession>A0AAJ2VZB8</accession>
<comment type="caution">
    <text evidence="3">The sequence shown here is derived from an EMBL/GenBank/DDBJ whole genome shotgun (WGS) entry which is preliminary data.</text>
</comment>
<dbReference type="AlphaFoldDB" id="A0AAJ2VZB8"/>
<reference evidence="3 5" key="1">
    <citation type="submission" date="2023-11" db="EMBL/GenBank/DDBJ databases">
        <title>Unpublished Manusciprt.</title>
        <authorList>
            <person name="Saticioglu I.B."/>
            <person name="Ay H."/>
            <person name="Ajmi N."/>
            <person name="Altun S."/>
            <person name="Duman M."/>
        </authorList>
    </citation>
    <scope>NUCLEOTIDE SEQUENCE</scope>
    <source>
        <strain evidence="2 5">Fl-33</strain>
        <strain evidence="3">Fl-77</strain>
    </source>
</reference>
<sequence>MNFKIAFIGLLFISLTSCGQTKSDRTQFGVEYAKSELKDALYNKKEKQILVDTVIKDKETAIIVAEAILFKIYGKDKITKQRPYEINQIDNYWVLNGTLPNNMLGGTFLIIINSKNGQIVKLTHGK</sequence>
<dbReference type="Proteomes" id="UP001278738">
    <property type="component" value="Unassembled WGS sequence"/>
</dbReference>
<protein>
    <submittedName>
        <fullName evidence="3">YbbC/YhhH family protein</fullName>
    </submittedName>
</protein>
<keyword evidence="5" id="KW-1185">Reference proteome</keyword>
<dbReference type="InterPro" id="IPR028921">
    <property type="entry name" value="NTF2_fold_dom"/>
</dbReference>
<dbReference type="PROSITE" id="PS51257">
    <property type="entry name" value="PROKAR_LIPOPROTEIN"/>
    <property type="match status" value="1"/>
</dbReference>
<evidence type="ECO:0000313" key="2">
    <source>
        <dbReference type="EMBL" id="MDX6183587.1"/>
    </source>
</evidence>
<dbReference type="Pfam" id="PF15631">
    <property type="entry name" value="Imm-NTF2-2"/>
    <property type="match status" value="1"/>
</dbReference>
<dbReference type="Proteomes" id="UP001270053">
    <property type="component" value="Unassembled WGS sequence"/>
</dbReference>
<feature type="domain" description="NTF2 fold" evidence="1">
    <location>
        <begin position="60"/>
        <end position="126"/>
    </location>
</feature>
<dbReference type="RefSeq" id="WP_229974196.1">
    <property type="nucleotide sequence ID" value="NZ_CP087133.1"/>
</dbReference>
<name>A0AAJ2VZB8_9FLAO</name>
<evidence type="ECO:0000259" key="1">
    <source>
        <dbReference type="Pfam" id="PF15631"/>
    </source>
</evidence>
<evidence type="ECO:0000313" key="4">
    <source>
        <dbReference type="Proteomes" id="UP001270053"/>
    </source>
</evidence>
<evidence type="ECO:0000313" key="3">
    <source>
        <dbReference type="EMBL" id="MDX6187139.1"/>
    </source>
</evidence>
<evidence type="ECO:0000313" key="5">
    <source>
        <dbReference type="Proteomes" id="UP001278738"/>
    </source>
</evidence>
<dbReference type="EMBL" id="JAWXVG010000009">
    <property type="protein sequence ID" value="MDX6183587.1"/>
    <property type="molecule type" value="Genomic_DNA"/>
</dbReference>
<proteinExistence type="predicted"/>